<evidence type="ECO:0000256" key="5">
    <source>
        <dbReference type="ARBA" id="ARBA00022989"/>
    </source>
</evidence>
<evidence type="ECO:0000256" key="4">
    <source>
        <dbReference type="ARBA" id="ARBA00022692"/>
    </source>
</evidence>
<proteinExistence type="inferred from homology"/>
<feature type="domain" description="YetF C-terminal" evidence="8">
    <location>
        <begin position="82"/>
        <end position="200"/>
    </location>
</feature>
<dbReference type="InterPro" id="IPR023090">
    <property type="entry name" value="UPF0702_alpha/beta_dom_sf"/>
</dbReference>
<protein>
    <submittedName>
        <fullName evidence="10">DUF421 domain-containing protein</fullName>
    </submittedName>
</protein>
<evidence type="ECO:0000259" key="8">
    <source>
        <dbReference type="Pfam" id="PF04239"/>
    </source>
</evidence>
<keyword evidence="5 7" id="KW-1133">Transmembrane helix</keyword>
<comment type="similarity">
    <text evidence="2">Belongs to the UPF0702 family.</text>
</comment>
<keyword evidence="4 7" id="KW-0812">Transmembrane</keyword>
<evidence type="ECO:0000256" key="1">
    <source>
        <dbReference type="ARBA" id="ARBA00004651"/>
    </source>
</evidence>
<feature type="transmembrane region" description="Helical" evidence="7">
    <location>
        <begin position="38"/>
        <end position="53"/>
    </location>
</feature>
<comment type="subcellular location">
    <subcellularLocation>
        <location evidence="1">Cell membrane</location>
        <topology evidence="1">Multi-pass membrane protein</topology>
    </subcellularLocation>
</comment>
<keyword evidence="3" id="KW-1003">Cell membrane</keyword>
<organism evidence="10 11">
    <name type="scientific">Alloscardovia theropitheci</name>
    <dbReference type="NCBI Taxonomy" id="2496842"/>
    <lineage>
        <taxon>Bacteria</taxon>
        <taxon>Bacillati</taxon>
        <taxon>Actinomycetota</taxon>
        <taxon>Actinomycetes</taxon>
        <taxon>Bifidobacteriales</taxon>
        <taxon>Bifidobacteriaceae</taxon>
        <taxon>Alloscardovia</taxon>
    </lineage>
</organism>
<dbReference type="Pfam" id="PF04239">
    <property type="entry name" value="DUF421"/>
    <property type="match status" value="1"/>
</dbReference>
<name>A0A4R0QZ52_9BIFI</name>
<feature type="transmembrane region" description="Helical" evidence="7">
    <location>
        <begin position="6"/>
        <end position="26"/>
    </location>
</feature>
<gene>
    <name evidence="10" type="ORF">EJ419_00040</name>
</gene>
<sequence length="227" mass="25605">MTGLTLVAVKLLVGFIGLVAVINISGKGNLAPRSATDAVQNYVLGGIIGGVIYNDDIGVTQLVLILIIWLGLVVAFRELKKHSIPFKEIIDGKALTIVRDGHINIKNCKRAKLSASELSFKLRSEKIYSVLDVKRVILEQNGEFIIVKEGEEKPRYPLITDGQVHDDILDLIGHDRVWLKGIMQDNGYRYFKEVFLCEYDSGNMVFVGYKEKKDSFRQRLIRKRSKQ</sequence>
<dbReference type="AlphaFoldDB" id="A0A4R0QZ52"/>
<dbReference type="Proteomes" id="UP000291289">
    <property type="component" value="Unassembled WGS sequence"/>
</dbReference>
<dbReference type="GO" id="GO:0005886">
    <property type="term" value="C:plasma membrane"/>
    <property type="evidence" value="ECO:0007669"/>
    <property type="project" value="UniProtKB-SubCell"/>
</dbReference>
<dbReference type="Gene3D" id="3.30.240.20">
    <property type="entry name" value="bsu07140 like domains"/>
    <property type="match status" value="2"/>
</dbReference>
<dbReference type="InterPro" id="IPR007353">
    <property type="entry name" value="DUF421"/>
</dbReference>
<evidence type="ECO:0000313" key="11">
    <source>
        <dbReference type="Proteomes" id="UP000291289"/>
    </source>
</evidence>
<keyword evidence="6 7" id="KW-0472">Membrane</keyword>
<evidence type="ECO:0000256" key="2">
    <source>
        <dbReference type="ARBA" id="ARBA00006448"/>
    </source>
</evidence>
<evidence type="ECO:0000256" key="7">
    <source>
        <dbReference type="SAM" id="Phobius"/>
    </source>
</evidence>
<feature type="domain" description="YetF-like N-terminal transmembrane" evidence="9">
    <location>
        <begin position="6"/>
        <end position="77"/>
    </location>
</feature>
<comment type="caution">
    <text evidence="10">The sequence shown here is derived from an EMBL/GenBank/DDBJ whole genome shotgun (WGS) entry which is preliminary data.</text>
</comment>
<evidence type="ECO:0000256" key="6">
    <source>
        <dbReference type="ARBA" id="ARBA00023136"/>
    </source>
</evidence>
<evidence type="ECO:0000313" key="10">
    <source>
        <dbReference type="EMBL" id="TCD55031.1"/>
    </source>
</evidence>
<evidence type="ECO:0000256" key="3">
    <source>
        <dbReference type="ARBA" id="ARBA00022475"/>
    </source>
</evidence>
<dbReference type="EMBL" id="RXLP01000001">
    <property type="protein sequence ID" value="TCD55031.1"/>
    <property type="molecule type" value="Genomic_DNA"/>
</dbReference>
<reference evidence="10 11" key="1">
    <citation type="submission" date="2018-12" db="EMBL/GenBank/DDBJ databases">
        <title>Alloscrdovia theropitheci sp. nov: a novel taxon from the feces of the bleeding-herat monkey (Theropithecus geleda).</title>
        <authorList>
            <person name="Modesto M."/>
        </authorList>
    </citation>
    <scope>NUCLEOTIDE SEQUENCE [LARGE SCALE GENOMIC DNA]</scope>
    <source>
        <strain evidence="10 11">GLDI4/2</strain>
    </source>
</reference>
<dbReference type="OrthoDB" id="9778331at2"/>
<dbReference type="RefSeq" id="WP_131282881.1">
    <property type="nucleotide sequence ID" value="NZ_RXLP01000001.1"/>
</dbReference>
<dbReference type="InterPro" id="IPR048454">
    <property type="entry name" value="YetF_N"/>
</dbReference>
<feature type="transmembrane region" description="Helical" evidence="7">
    <location>
        <begin position="59"/>
        <end position="76"/>
    </location>
</feature>
<evidence type="ECO:0000259" key="9">
    <source>
        <dbReference type="Pfam" id="PF20730"/>
    </source>
</evidence>
<dbReference type="PANTHER" id="PTHR34582:SF6">
    <property type="entry name" value="UPF0702 TRANSMEMBRANE PROTEIN YCAP"/>
    <property type="match status" value="1"/>
</dbReference>
<accession>A0A4R0QZ52</accession>
<dbReference type="PANTHER" id="PTHR34582">
    <property type="entry name" value="UPF0702 TRANSMEMBRANE PROTEIN YCAP"/>
    <property type="match status" value="1"/>
</dbReference>
<dbReference type="Pfam" id="PF20730">
    <property type="entry name" value="YetF_N"/>
    <property type="match status" value="1"/>
</dbReference>
<keyword evidence="11" id="KW-1185">Reference proteome</keyword>